<dbReference type="InterPro" id="IPR013381">
    <property type="entry name" value="CRISPR-assoc_prot_Cse1"/>
</dbReference>
<proteinExistence type="predicted"/>
<gene>
    <name evidence="1" type="primary">casA</name>
    <name evidence="1" type="ORF">K1Y72_18775</name>
</gene>
<evidence type="ECO:0000313" key="2">
    <source>
        <dbReference type="Proteomes" id="UP000774570"/>
    </source>
</evidence>
<evidence type="ECO:0000313" key="1">
    <source>
        <dbReference type="EMBL" id="MBW8484434.1"/>
    </source>
</evidence>
<dbReference type="EMBL" id="JAIBOA010000011">
    <property type="protein sequence ID" value="MBW8484434.1"/>
    <property type="molecule type" value="Genomic_DNA"/>
</dbReference>
<sequence>MTRPRFDVSTEACIGVRWADRDAKRPVRLGLRDLLVHAHEIEGIGVTPPPAQSALYRLLYAITSRIAHLDEDEYEGQEWWDRWEEIRERGLAAEDVDAYFDEFAGRFDLFDENRPFLQDPRLADPAVCPKSSGVNKLAIGRPAGNNAVWFGHHWDASPVPLKPDEAFADLLVWLYYGPSGRCATRVHEGVSAADVSAGPLRSSLSYHLEGDTLLDTLLAGLVPPDPDVRRDEDLCPWERPDLPDPVAQVSAGASAYAGPRSRLTGGWQHALLLVPDEAGQEVVDAFITWGRRGKQPSTNDSYVMIQLSQQGNLYARYAKADRALWRDLDGLLQLSTGTESGPRPPEVLRTFRVMDFFKVRALGFDQDGKTKDVQFVTAVTPPLLVKIGEREPAKADRIGKLRTAGEMFGHRLDYAAKRAWALLTETKIADCAWNEHAAAIYWPEAEELFWALHRKIMDGEDIEDPWRPFLALALRAFNEVTWSHVRDARSARAVEQARLELFGRAKTKRSA</sequence>
<dbReference type="RefSeq" id="WP_220167658.1">
    <property type="nucleotide sequence ID" value="NZ_JAIBOA010000011.1"/>
</dbReference>
<reference evidence="1 2" key="1">
    <citation type="submission" date="2021-07" db="EMBL/GenBank/DDBJ databases">
        <title>Actinomadura sp. PM05-2 isolated from lichen.</title>
        <authorList>
            <person name="Somphong A."/>
            <person name="Phongsopitanun W."/>
            <person name="Tanasupawat S."/>
            <person name="Peongsungnone V."/>
        </authorList>
    </citation>
    <scope>NUCLEOTIDE SEQUENCE [LARGE SCALE GENOMIC DNA]</scope>
    <source>
        <strain evidence="1 2">PM05-2</strain>
    </source>
</reference>
<accession>A0ABS7FXM6</accession>
<dbReference type="Proteomes" id="UP000774570">
    <property type="component" value="Unassembled WGS sequence"/>
</dbReference>
<organism evidence="1 2">
    <name type="scientific">Actinomadura parmotrematis</name>
    <dbReference type="NCBI Taxonomy" id="2864039"/>
    <lineage>
        <taxon>Bacteria</taxon>
        <taxon>Bacillati</taxon>
        <taxon>Actinomycetota</taxon>
        <taxon>Actinomycetes</taxon>
        <taxon>Streptosporangiales</taxon>
        <taxon>Thermomonosporaceae</taxon>
        <taxon>Actinomadura</taxon>
    </lineage>
</organism>
<dbReference type="Pfam" id="PF09481">
    <property type="entry name" value="CRISPR_Cse1"/>
    <property type="match status" value="1"/>
</dbReference>
<dbReference type="NCBIfam" id="TIGR02547">
    <property type="entry name" value="casA_cse1"/>
    <property type="match status" value="1"/>
</dbReference>
<name>A0ABS7FXM6_9ACTN</name>
<protein>
    <submittedName>
        <fullName evidence="1">Type I-E CRISPR-associated protein Cse1/CasA</fullName>
    </submittedName>
</protein>
<keyword evidence="2" id="KW-1185">Reference proteome</keyword>
<comment type="caution">
    <text evidence="1">The sequence shown here is derived from an EMBL/GenBank/DDBJ whole genome shotgun (WGS) entry which is preliminary data.</text>
</comment>